<dbReference type="Pfam" id="PF25954">
    <property type="entry name" value="Beta-barrel_RND_2"/>
    <property type="match status" value="1"/>
</dbReference>
<evidence type="ECO:0000259" key="5">
    <source>
        <dbReference type="Pfam" id="PF25973"/>
    </source>
</evidence>
<dbReference type="SUPFAM" id="SSF111369">
    <property type="entry name" value="HlyD-like secretion proteins"/>
    <property type="match status" value="1"/>
</dbReference>
<dbReference type="RefSeq" id="WP_373656576.1">
    <property type="nucleotide sequence ID" value="NZ_JBGUAW010000008.1"/>
</dbReference>
<proteinExistence type="inferred from homology"/>
<sequence length="385" mass="41230">MPLPKLPRSVLVATLIAVALVLWMASGLILPGKADRNGENDPGADIRGALTVQVRGQTARPVTRYIINQGQTETERLVTVRAETSGRVAEVAAPEGSRVADGQVLVRLAMDDREARLRQAQALVDQRETEFEAAKRLGSGGFQARSRVEEAEAALEQARAQLAQVREDIANTEIRVPFAGVLEQRAVEVGDYLRPGDQVAQVADLDPLIVSVRVAQQRIGEVRRGRPAEVRLVNGRTVKGTIRYVARTADEGTRTFRVEVAVPNAEAASPAGMSAEVRIPVGRVDAHFLSPALLTLNDEGELGVKTVEGESRVAFYAVSLVRSTADGVWVSGLPEKAQVITVGQGFAREGETVRPVPAPRSGVPIPEKAPEGGPFLPEVPGARPQ</sequence>
<dbReference type="Pfam" id="PF25973">
    <property type="entry name" value="BSH_CzcB"/>
    <property type="match status" value="1"/>
</dbReference>
<accession>A0ABV4TWT5</accession>
<dbReference type="Proteomes" id="UP001575181">
    <property type="component" value="Unassembled WGS sequence"/>
</dbReference>
<protein>
    <submittedName>
        <fullName evidence="6">Efflux RND transporter periplasmic adaptor subunit</fullName>
    </submittedName>
</protein>
<feature type="region of interest" description="Disordered" evidence="3">
    <location>
        <begin position="352"/>
        <end position="385"/>
    </location>
</feature>
<dbReference type="InterPro" id="IPR006143">
    <property type="entry name" value="RND_pump_MFP"/>
</dbReference>
<comment type="similarity">
    <text evidence="1">Belongs to the membrane fusion protein (MFP) (TC 8.A.1) family.</text>
</comment>
<name>A0ABV4TWT5_9GAMM</name>
<feature type="domain" description="CusB-like beta-barrel" evidence="4">
    <location>
        <begin position="210"/>
        <end position="279"/>
    </location>
</feature>
<dbReference type="Gene3D" id="2.40.420.20">
    <property type="match status" value="1"/>
</dbReference>
<dbReference type="Gene3D" id="2.40.30.170">
    <property type="match status" value="1"/>
</dbReference>
<dbReference type="PANTHER" id="PTHR30469:SF29">
    <property type="entry name" value="BLR2860 PROTEIN"/>
    <property type="match status" value="1"/>
</dbReference>
<evidence type="ECO:0000313" key="6">
    <source>
        <dbReference type="EMBL" id="MFA9461800.1"/>
    </source>
</evidence>
<gene>
    <name evidence="6" type="ORF">ACERLL_13320</name>
</gene>
<dbReference type="Gene3D" id="2.40.50.100">
    <property type="match status" value="2"/>
</dbReference>
<feature type="coiled-coil region" evidence="2">
    <location>
        <begin position="110"/>
        <end position="175"/>
    </location>
</feature>
<keyword evidence="2" id="KW-0175">Coiled coil</keyword>
<dbReference type="NCBIfam" id="TIGR01730">
    <property type="entry name" value="RND_mfp"/>
    <property type="match status" value="1"/>
</dbReference>
<dbReference type="InterPro" id="IPR058647">
    <property type="entry name" value="BSH_CzcB-like"/>
</dbReference>
<dbReference type="PANTHER" id="PTHR30469">
    <property type="entry name" value="MULTIDRUG RESISTANCE PROTEIN MDTA"/>
    <property type="match status" value="1"/>
</dbReference>
<dbReference type="Gene3D" id="1.10.287.470">
    <property type="entry name" value="Helix hairpin bin"/>
    <property type="match status" value="2"/>
</dbReference>
<comment type="caution">
    <text evidence="6">The sequence shown here is derived from an EMBL/GenBank/DDBJ whole genome shotgun (WGS) entry which is preliminary data.</text>
</comment>
<evidence type="ECO:0000256" key="2">
    <source>
        <dbReference type="SAM" id="Coils"/>
    </source>
</evidence>
<organism evidence="6 7">
    <name type="scientific">Thiohalorhabdus methylotrophus</name>
    <dbReference type="NCBI Taxonomy" id="3242694"/>
    <lineage>
        <taxon>Bacteria</taxon>
        <taxon>Pseudomonadati</taxon>
        <taxon>Pseudomonadota</taxon>
        <taxon>Gammaproteobacteria</taxon>
        <taxon>Thiohalorhabdales</taxon>
        <taxon>Thiohalorhabdaceae</taxon>
        <taxon>Thiohalorhabdus</taxon>
    </lineage>
</organism>
<dbReference type="InterPro" id="IPR058792">
    <property type="entry name" value="Beta-barrel_RND_2"/>
</dbReference>
<dbReference type="EMBL" id="JBGUAW010000008">
    <property type="protein sequence ID" value="MFA9461800.1"/>
    <property type="molecule type" value="Genomic_DNA"/>
</dbReference>
<evidence type="ECO:0000313" key="7">
    <source>
        <dbReference type="Proteomes" id="UP001575181"/>
    </source>
</evidence>
<reference evidence="6 7" key="1">
    <citation type="submission" date="2024-08" db="EMBL/GenBank/DDBJ databases">
        <title>Whole-genome sequencing of halo(alkali)philic microorganisms from hypersaline lakes.</title>
        <authorList>
            <person name="Sorokin D.Y."/>
            <person name="Merkel A.Y."/>
            <person name="Messina E."/>
            <person name="Yakimov M."/>
        </authorList>
    </citation>
    <scope>NUCLEOTIDE SEQUENCE [LARGE SCALE GENOMIC DNA]</scope>
    <source>
        <strain evidence="6 7">Cl-TMA</strain>
    </source>
</reference>
<keyword evidence="7" id="KW-1185">Reference proteome</keyword>
<evidence type="ECO:0000256" key="1">
    <source>
        <dbReference type="ARBA" id="ARBA00009477"/>
    </source>
</evidence>
<evidence type="ECO:0000259" key="4">
    <source>
        <dbReference type="Pfam" id="PF25954"/>
    </source>
</evidence>
<evidence type="ECO:0000256" key="3">
    <source>
        <dbReference type="SAM" id="MobiDB-lite"/>
    </source>
</evidence>
<feature type="domain" description="CzcB-like barrel-sandwich hybrid" evidence="5">
    <location>
        <begin position="77"/>
        <end position="204"/>
    </location>
</feature>